<proteinExistence type="predicted"/>
<feature type="compositionally biased region" description="Low complexity" evidence="1">
    <location>
        <begin position="55"/>
        <end position="69"/>
    </location>
</feature>
<reference evidence="2 3" key="1">
    <citation type="submission" date="2019-02" db="EMBL/GenBank/DDBJ databases">
        <title>Genome sequencing of the rare red list fungi Bondarzewia mesenterica.</title>
        <authorList>
            <person name="Buettner E."/>
            <person name="Kellner H."/>
        </authorList>
    </citation>
    <scope>NUCLEOTIDE SEQUENCE [LARGE SCALE GENOMIC DNA]</scope>
    <source>
        <strain evidence="2 3">DSM 108281</strain>
    </source>
</reference>
<protein>
    <submittedName>
        <fullName evidence="2">Uncharacterized protein</fullName>
    </submittedName>
</protein>
<evidence type="ECO:0000313" key="2">
    <source>
        <dbReference type="EMBL" id="THH20889.1"/>
    </source>
</evidence>
<evidence type="ECO:0000256" key="1">
    <source>
        <dbReference type="SAM" id="MobiDB-lite"/>
    </source>
</evidence>
<keyword evidence="3" id="KW-1185">Reference proteome</keyword>
<evidence type="ECO:0000313" key="3">
    <source>
        <dbReference type="Proteomes" id="UP000310158"/>
    </source>
</evidence>
<dbReference type="EMBL" id="SGPL01000012">
    <property type="protein sequence ID" value="THH20889.1"/>
    <property type="molecule type" value="Genomic_DNA"/>
</dbReference>
<feature type="compositionally biased region" description="Polar residues" evidence="1">
    <location>
        <begin position="35"/>
        <end position="49"/>
    </location>
</feature>
<feature type="region of interest" description="Disordered" evidence="1">
    <location>
        <begin position="221"/>
        <end position="255"/>
    </location>
</feature>
<feature type="compositionally biased region" description="Basic and acidic residues" evidence="1">
    <location>
        <begin position="228"/>
        <end position="255"/>
    </location>
</feature>
<organism evidence="2 3">
    <name type="scientific">Bondarzewia mesenterica</name>
    <dbReference type="NCBI Taxonomy" id="1095465"/>
    <lineage>
        <taxon>Eukaryota</taxon>
        <taxon>Fungi</taxon>
        <taxon>Dikarya</taxon>
        <taxon>Basidiomycota</taxon>
        <taxon>Agaricomycotina</taxon>
        <taxon>Agaricomycetes</taxon>
        <taxon>Russulales</taxon>
        <taxon>Bondarzewiaceae</taxon>
        <taxon>Bondarzewia</taxon>
    </lineage>
</organism>
<accession>A0A4S4M6V9</accession>
<feature type="region of interest" description="Disordered" evidence="1">
    <location>
        <begin position="19"/>
        <end position="113"/>
    </location>
</feature>
<dbReference type="OrthoDB" id="3265817at2759"/>
<gene>
    <name evidence="2" type="ORF">EW146_g570</name>
</gene>
<feature type="compositionally biased region" description="Basic and acidic residues" evidence="1">
    <location>
        <begin position="158"/>
        <end position="200"/>
    </location>
</feature>
<name>A0A4S4M6V9_9AGAM</name>
<comment type="caution">
    <text evidence="2">The sequence shown here is derived from an EMBL/GenBank/DDBJ whole genome shotgun (WGS) entry which is preliminary data.</text>
</comment>
<dbReference type="Proteomes" id="UP000310158">
    <property type="component" value="Unassembled WGS sequence"/>
</dbReference>
<feature type="region of interest" description="Disordered" evidence="1">
    <location>
        <begin position="152"/>
        <end position="200"/>
    </location>
</feature>
<sequence length="255" mass="28124">MTTRDQLITPKPIIVQRSISLNVVPKGKSCPSPSPTSSDGHPANDSSSEVHAFKSTASLPNCSASSSPSITFAPLPKLAPRKRKSTIPLGVAARSRMIQQRRMMTGGQGRPTPIWTDLDEEAVNGPVNEVDVEDPLEVFGKYMVEKSKHLWRRVSHKGSVDKDQTTTSEGRRRNPHERHVVRESTEKEELGEEVEGKEGRVWEEEIGEDLRMRIKHSIVSNTDVKNVGVKDADARGAERASEGDVPGKRVLVEAH</sequence>
<dbReference type="AlphaFoldDB" id="A0A4S4M6V9"/>